<comment type="similarity">
    <text evidence="2">Belongs to the MoaE family.</text>
</comment>
<dbReference type="InterPro" id="IPR036563">
    <property type="entry name" value="MoaE_sf"/>
</dbReference>
<dbReference type="GO" id="GO:0006777">
    <property type="term" value="P:Mo-molybdopterin cofactor biosynthetic process"/>
    <property type="evidence" value="ECO:0007669"/>
    <property type="project" value="UniProtKB-KW"/>
</dbReference>
<dbReference type="PANTHER" id="PTHR23404">
    <property type="entry name" value="MOLYBDOPTERIN SYNTHASE RELATED"/>
    <property type="match status" value="1"/>
</dbReference>
<dbReference type="Gene3D" id="3.90.1170.40">
    <property type="entry name" value="Molybdopterin biosynthesis MoaE subunit"/>
    <property type="match status" value="1"/>
</dbReference>
<evidence type="ECO:0000256" key="5">
    <source>
        <dbReference type="ARBA" id="ARBA00023150"/>
    </source>
</evidence>
<dbReference type="RefSeq" id="WP_210512767.1">
    <property type="nucleotide sequence ID" value="NZ_JAFIDN010000009.1"/>
</dbReference>
<proteinExistence type="inferred from homology"/>
<dbReference type="CDD" id="cd00756">
    <property type="entry name" value="MoaE"/>
    <property type="match status" value="1"/>
</dbReference>
<keyword evidence="13" id="KW-1185">Reference proteome</keyword>
<name>A0A8J7UVC6_9BACT</name>
<sequence length="144" mass="16124">MQELVQDNIWIVIGEQIPSVEDAAGFAGRSDCGAVNIFTGMTRNHEKGRQVQTLYYDCYEEMALNVLSSLAAETCNRHNAGMIVVFHRTGEVPVGECSLVVAVSSPHRKQALDATAELIDRLKEEVPVWKKETFADEVKWKEEQ</sequence>
<evidence type="ECO:0000256" key="10">
    <source>
        <dbReference type="ARBA" id="ARBA00032474"/>
    </source>
</evidence>
<evidence type="ECO:0000256" key="2">
    <source>
        <dbReference type="ARBA" id="ARBA00005426"/>
    </source>
</evidence>
<keyword evidence="5" id="KW-0501">Molybdenum cofactor biosynthesis</keyword>
<dbReference type="AlphaFoldDB" id="A0A8J7UVC6"/>
<dbReference type="Pfam" id="PF02391">
    <property type="entry name" value="MoaE"/>
    <property type="match status" value="1"/>
</dbReference>
<evidence type="ECO:0000256" key="9">
    <source>
        <dbReference type="ARBA" id="ARBA00030781"/>
    </source>
</evidence>
<evidence type="ECO:0000256" key="7">
    <source>
        <dbReference type="ARBA" id="ARBA00029745"/>
    </source>
</evidence>
<dbReference type="EC" id="2.8.1.12" evidence="3"/>
<evidence type="ECO:0000256" key="3">
    <source>
        <dbReference type="ARBA" id="ARBA00011950"/>
    </source>
</evidence>
<evidence type="ECO:0000313" key="13">
    <source>
        <dbReference type="Proteomes" id="UP000673975"/>
    </source>
</evidence>
<comment type="pathway">
    <text evidence="1">Cofactor biosynthesis; molybdopterin biosynthesis.</text>
</comment>
<accession>A0A8J7UVC6</accession>
<evidence type="ECO:0000313" key="12">
    <source>
        <dbReference type="EMBL" id="MBP3193310.1"/>
    </source>
</evidence>
<evidence type="ECO:0000256" key="1">
    <source>
        <dbReference type="ARBA" id="ARBA00005046"/>
    </source>
</evidence>
<comment type="catalytic activity">
    <reaction evidence="11">
        <text>2 [molybdopterin-synthase sulfur-carrier protein]-C-terminal-Gly-aminoethanethioate + cyclic pyranopterin phosphate + H2O = molybdopterin + 2 [molybdopterin-synthase sulfur-carrier protein]-C-terminal Gly-Gly + 2 H(+)</text>
        <dbReference type="Rhea" id="RHEA:26333"/>
        <dbReference type="Rhea" id="RHEA-COMP:12202"/>
        <dbReference type="Rhea" id="RHEA-COMP:19907"/>
        <dbReference type="ChEBI" id="CHEBI:15377"/>
        <dbReference type="ChEBI" id="CHEBI:15378"/>
        <dbReference type="ChEBI" id="CHEBI:58698"/>
        <dbReference type="ChEBI" id="CHEBI:59648"/>
        <dbReference type="ChEBI" id="CHEBI:90778"/>
        <dbReference type="ChEBI" id="CHEBI:232372"/>
        <dbReference type="EC" id="2.8.1.12"/>
    </reaction>
</comment>
<dbReference type="Proteomes" id="UP000673975">
    <property type="component" value="Unassembled WGS sequence"/>
</dbReference>
<organism evidence="12 13">
    <name type="scientific">Natronogracilivirga saccharolytica</name>
    <dbReference type="NCBI Taxonomy" id="2812953"/>
    <lineage>
        <taxon>Bacteria</taxon>
        <taxon>Pseudomonadati</taxon>
        <taxon>Balneolota</taxon>
        <taxon>Balneolia</taxon>
        <taxon>Balneolales</taxon>
        <taxon>Cyclonatronaceae</taxon>
        <taxon>Natronogracilivirga</taxon>
    </lineage>
</organism>
<comment type="caution">
    <text evidence="12">The sequence shown here is derived from an EMBL/GenBank/DDBJ whole genome shotgun (WGS) entry which is preliminary data.</text>
</comment>
<evidence type="ECO:0000256" key="8">
    <source>
        <dbReference type="ARBA" id="ARBA00030407"/>
    </source>
</evidence>
<reference evidence="12" key="1">
    <citation type="submission" date="2021-02" db="EMBL/GenBank/DDBJ databases">
        <title>Natronogracilivirga saccharolytica gen. nov. sp. nov. a new anaerobic, haloalkiliphilic carbohydrate-fermenting bacterium from soda lake and proposing of Cyclonatronumiaceae fam. nov. in the phylum Balneolaeota.</title>
        <authorList>
            <person name="Zhilina T.N."/>
            <person name="Sorokin D.Y."/>
            <person name="Zavarzina D.G."/>
            <person name="Toshchakov S.V."/>
            <person name="Kublanov I.V."/>
        </authorList>
    </citation>
    <scope>NUCLEOTIDE SEQUENCE</scope>
    <source>
        <strain evidence="12">Z-1702</strain>
    </source>
</reference>
<gene>
    <name evidence="12" type="ORF">NATSA_11585</name>
</gene>
<comment type="subunit">
    <text evidence="6">Heterotetramer of 2 MoaD subunits and 2 MoaE subunits. Also stable as homodimer. The enzyme changes between these two forms during catalysis.</text>
</comment>
<evidence type="ECO:0000256" key="6">
    <source>
        <dbReference type="ARBA" id="ARBA00026066"/>
    </source>
</evidence>
<protein>
    <recommendedName>
        <fullName evidence="4">Molybdopterin synthase catalytic subunit</fullName>
        <ecNumber evidence="3">2.8.1.12</ecNumber>
    </recommendedName>
    <alternativeName>
        <fullName evidence="9">MPT synthase subunit 2</fullName>
    </alternativeName>
    <alternativeName>
        <fullName evidence="7">Molybdenum cofactor biosynthesis protein E</fullName>
    </alternativeName>
    <alternativeName>
        <fullName evidence="8">Molybdopterin-converting factor large subunit</fullName>
    </alternativeName>
    <alternativeName>
        <fullName evidence="10">Molybdopterin-converting factor subunit 2</fullName>
    </alternativeName>
</protein>
<dbReference type="InterPro" id="IPR003448">
    <property type="entry name" value="Mopterin_biosynth_MoaE"/>
</dbReference>
<dbReference type="GO" id="GO:0030366">
    <property type="term" value="F:molybdopterin synthase activity"/>
    <property type="evidence" value="ECO:0007669"/>
    <property type="project" value="UniProtKB-EC"/>
</dbReference>
<evidence type="ECO:0000256" key="11">
    <source>
        <dbReference type="ARBA" id="ARBA00049878"/>
    </source>
</evidence>
<dbReference type="EMBL" id="JAFIDN010000009">
    <property type="protein sequence ID" value="MBP3193310.1"/>
    <property type="molecule type" value="Genomic_DNA"/>
</dbReference>
<evidence type="ECO:0000256" key="4">
    <source>
        <dbReference type="ARBA" id="ARBA00013858"/>
    </source>
</evidence>
<dbReference type="SUPFAM" id="SSF54690">
    <property type="entry name" value="Molybdopterin synthase subunit MoaE"/>
    <property type="match status" value="1"/>
</dbReference>